<gene>
    <name evidence="4" type="ORF">ACFQIC_11200</name>
</gene>
<dbReference type="PROSITE" id="PS51257">
    <property type="entry name" value="PROKAR_LIPOPROTEIN"/>
    <property type="match status" value="1"/>
</dbReference>
<dbReference type="EMBL" id="JBHSZV010000027">
    <property type="protein sequence ID" value="MFC7062423.1"/>
    <property type="molecule type" value="Genomic_DNA"/>
</dbReference>
<sequence length="334" mass="35397">MKNFSKYLSVLCLGLLLLVAGCSGDESSSADNEDTDASSFPEKPITLIVPSAAGGGTDSTARALANATEDHLGESIGVENKEGGSGATGMTEGANADPDGYTVSMVFVELTMLNHLGLSDLTSDQFKPLGLVNLDPAALTVPADAPYDTIDEFIEYSKENPGEVKVGNAGTGSIWHIAAESFAKETELELNHVPFDGAAPAVTSLMGGHIDAVTVSPAEVLPQVESGDLKTLGVMSDKRSDMMPDVPTFEEEEVDVTPVGTWRGLVVPEDTPDEIAGKLEEAFLKGAEEEEFTEFMKNNGLGLEVKNSEEFEEFMNKESQFYGDIISDLDLGSN</sequence>
<dbReference type="Pfam" id="PF03401">
    <property type="entry name" value="TctC"/>
    <property type="match status" value="1"/>
</dbReference>
<comment type="similarity">
    <text evidence="1">Belongs to the UPF0065 (bug) family.</text>
</comment>
<dbReference type="Gene3D" id="3.40.190.10">
    <property type="entry name" value="Periplasmic binding protein-like II"/>
    <property type="match status" value="1"/>
</dbReference>
<proteinExistence type="inferred from homology"/>
<evidence type="ECO:0000313" key="5">
    <source>
        <dbReference type="Proteomes" id="UP001596410"/>
    </source>
</evidence>
<dbReference type="Gene3D" id="3.40.190.150">
    <property type="entry name" value="Bordetella uptake gene, domain 1"/>
    <property type="match status" value="1"/>
</dbReference>
<reference evidence="5" key="1">
    <citation type="journal article" date="2019" name="Int. J. Syst. Evol. Microbiol.">
        <title>The Global Catalogue of Microorganisms (GCM) 10K type strain sequencing project: providing services to taxonomists for standard genome sequencing and annotation.</title>
        <authorList>
            <consortium name="The Broad Institute Genomics Platform"/>
            <consortium name="The Broad Institute Genome Sequencing Center for Infectious Disease"/>
            <person name="Wu L."/>
            <person name="Ma J."/>
        </authorList>
    </citation>
    <scope>NUCLEOTIDE SEQUENCE [LARGE SCALE GENOMIC DNA]</scope>
    <source>
        <strain evidence="5">CGMCC 4.1621</strain>
    </source>
</reference>
<dbReference type="Proteomes" id="UP001596410">
    <property type="component" value="Unassembled WGS sequence"/>
</dbReference>
<accession>A0ABW2ELY2</accession>
<feature type="region of interest" description="Disordered" evidence="2">
    <location>
        <begin position="70"/>
        <end position="95"/>
    </location>
</feature>
<dbReference type="PANTHER" id="PTHR42928">
    <property type="entry name" value="TRICARBOXYLATE-BINDING PROTEIN"/>
    <property type="match status" value="1"/>
</dbReference>
<dbReference type="InterPro" id="IPR005064">
    <property type="entry name" value="BUG"/>
</dbReference>
<evidence type="ECO:0000313" key="4">
    <source>
        <dbReference type="EMBL" id="MFC7062423.1"/>
    </source>
</evidence>
<organism evidence="4 5">
    <name type="scientific">Halobacillus seohaensis</name>
    <dbReference type="NCBI Taxonomy" id="447421"/>
    <lineage>
        <taxon>Bacteria</taxon>
        <taxon>Bacillati</taxon>
        <taxon>Bacillota</taxon>
        <taxon>Bacilli</taxon>
        <taxon>Bacillales</taxon>
        <taxon>Bacillaceae</taxon>
        <taxon>Halobacillus</taxon>
    </lineage>
</organism>
<protein>
    <submittedName>
        <fullName evidence="4">Tripartite tricarboxylate transporter substrate binding protein</fullName>
    </submittedName>
</protein>
<dbReference type="CDD" id="cd07012">
    <property type="entry name" value="PBP2_Bug_TTT"/>
    <property type="match status" value="1"/>
</dbReference>
<dbReference type="PIRSF" id="PIRSF017082">
    <property type="entry name" value="YflP"/>
    <property type="match status" value="1"/>
</dbReference>
<name>A0ABW2ELY2_9BACI</name>
<evidence type="ECO:0000256" key="3">
    <source>
        <dbReference type="SAM" id="SignalP"/>
    </source>
</evidence>
<dbReference type="RefSeq" id="WP_204709378.1">
    <property type="nucleotide sequence ID" value="NZ_JBHSZV010000027.1"/>
</dbReference>
<dbReference type="SUPFAM" id="SSF53850">
    <property type="entry name" value="Periplasmic binding protein-like II"/>
    <property type="match status" value="1"/>
</dbReference>
<keyword evidence="3" id="KW-0732">Signal</keyword>
<comment type="caution">
    <text evidence="4">The sequence shown here is derived from an EMBL/GenBank/DDBJ whole genome shotgun (WGS) entry which is preliminary data.</text>
</comment>
<evidence type="ECO:0000256" key="1">
    <source>
        <dbReference type="ARBA" id="ARBA00006987"/>
    </source>
</evidence>
<dbReference type="PANTHER" id="PTHR42928:SF5">
    <property type="entry name" value="BLR1237 PROTEIN"/>
    <property type="match status" value="1"/>
</dbReference>
<evidence type="ECO:0000256" key="2">
    <source>
        <dbReference type="SAM" id="MobiDB-lite"/>
    </source>
</evidence>
<feature type="signal peptide" evidence="3">
    <location>
        <begin position="1"/>
        <end position="24"/>
    </location>
</feature>
<feature type="chain" id="PRO_5046635923" evidence="3">
    <location>
        <begin position="25"/>
        <end position="334"/>
    </location>
</feature>
<keyword evidence="5" id="KW-1185">Reference proteome</keyword>
<dbReference type="InterPro" id="IPR042100">
    <property type="entry name" value="Bug_dom1"/>
</dbReference>